<organism evidence="1 2">
    <name type="scientific">Cotesia glomerata</name>
    <name type="common">Lepidopteran parasitic wasp</name>
    <name type="synonym">Apanteles glomeratus</name>
    <dbReference type="NCBI Taxonomy" id="32391"/>
    <lineage>
        <taxon>Eukaryota</taxon>
        <taxon>Metazoa</taxon>
        <taxon>Ecdysozoa</taxon>
        <taxon>Arthropoda</taxon>
        <taxon>Hexapoda</taxon>
        <taxon>Insecta</taxon>
        <taxon>Pterygota</taxon>
        <taxon>Neoptera</taxon>
        <taxon>Endopterygota</taxon>
        <taxon>Hymenoptera</taxon>
        <taxon>Apocrita</taxon>
        <taxon>Ichneumonoidea</taxon>
        <taxon>Braconidae</taxon>
        <taxon>Microgastrinae</taxon>
        <taxon>Cotesia</taxon>
    </lineage>
</organism>
<gene>
    <name evidence="1" type="ORF">KQX54_009953</name>
</gene>
<dbReference type="EMBL" id="JAHXZJ010002237">
    <property type="protein sequence ID" value="KAH0546474.1"/>
    <property type="molecule type" value="Genomic_DNA"/>
</dbReference>
<sequence length="119" mass="13624">MAQDNTPPHLLIALHPKCKLFEIERGLPEYLETPLPGQCSLVLSSSYPNHLVRLALRSAARNLILNEDAKETRKRSEQKNRKRWKKINQVQGRMELNTFVPGTPTMDLVIRLQEPPANC</sequence>
<proteinExistence type="predicted"/>
<dbReference type="Proteomes" id="UP000826195">
    <property type="component" value="Unassembled WGS sequence"/>
</dbReference>
<protein>
    <submittedName>
        <fullName evidence="1">Uncharacterized protein</fullName>
    </submittedName>
</protein>
<keyword evidence="2" id="KW-1185">Reference proteome</keyword>
<dbReference type="AlphaFoldDB" id="A0AAV7I587"/>
<name>A0AAV7I587_COTGL</name>
<reference evidence="1 2" key="1">
    <citation type="journal article" date="2021" name="J. Hered.">
        <title>A chromosome-level genome assembly of the parasitoid wasp, Cotesia glomerata (Hymenoptera: Braconidae).</title>
        <authorList>
            <person name="Pinto B.J."/>
            <person name="Weis J.J."/>
            <person name="Gamble T."/>
            <person name="Ode P.J."/>
            <person name="Paul R."/>
            <person name="Zaspel J.M."/>
        </authorList>
    </citation>
    <scope>NUCLEOTIDE SEQUENCE [LARGE SCALE GENOMIC DNA]</scope>
    <source>
        <strain evidence="1">CgM1</strain>
    </source>
</reference>
<accession>A0AAV7I587</accession>
<evidence type="ECO:0000313" key="1">
    <source>
        <dbReference type="EMBL" id="KAH0546474.1"/>
    </source>
</evidence>
<comment type="caution">
    <text evidence="1">The sequence shown here is derived from an EMBL/GenBank/DDBJ whole genome shotgun (WGS) entry which is preliminary data.</text>
</comment>
<evidence type="ECO:0000313" key="2">
    <source>
        <dbReference type="Proteomes" id="UP000826195"/>
    </source>
</evidence>